<dbReference type="Pfam" id="PF11201">
    <property type="entry name" value="DUF2982"/>
    <property type="match status" value="1"/>
</dbReference>
<gene>
    <name evidence="1" type="ORF">GFB47_05285</name>
</gene>
<proteinExistence type="predicted"/>
<dbReference type="AlphaFoldDB" id="A0A5Q0TFX2"/>
<organism evidence="1 2">
    <name type="scientific">Vibrio algicola</name>
    <dbReference type="NCBI Taxonomy" id="2662262"/>
    <lineage>
        <taxon>Bacteria</taxon>
        <taxon>Pseudomonadati</taxon>
        <taxon>Pseudomonadota</taxon>
        <taxon>Gammaproteobacteria</taxon>
        <taxon>Vibrionales</taxon>
        <taxon>Vibrionaceae</taxon>
        <taxon>Vibrio</taxon>
    </lineage>
</organism>
<name>A0A5Q0TFX2_9VIBR</name>
<keyword evidence="2" id="KW-1185">Reference proteome</keyword>
<sequence length="45" mass="5194">MPWVGIGIKDHQPFINSISPKVITKILIEQRSLLYLGLCCVIRWN</sequence>
<dbReference type="InterPro" id="IPR021367">
    <property type="entry name" value="DUF2982"/>
</dbReference>
<dbReference type="EMBL" id="CP045699">
    <property type="protein sequence ID" value="QGA66022.1"/>
    <property type="molecule type" value="Genomic_DNA"/>
</dbReference>
<evidence type="ECO:0000313" key="2">
    <source>
        <dbReference type="Proteomes" id="UP000348942"/>
    </source>
</evidence>
<protein>
    <submittedName>
        <fullName evidence="1">DUF2982 domain-containing protein</fullName>
    </submittedName>
</protein>
<dbReference type="Proteomes" id="UP000348942">
    <property type="component" value="Chromosome 1"/>
</dbReference>
<reference evidence="1 2" key="1">
    <citation type="submission" date="2019-10" db="EMBL/GenBank/DDBJ databases">
        <title>Vibrio sp. nov., isolated from Coralline algae surface.</title>
        <authorList>
            <person name="Geng Y."/>
            <person name="Zhang X."/>
        </authorList>
    </citation>
    <scope>NUCLEOTIDE SEQUENCE [LARGE SCALE GENOMIC DNA]</scope>
    <source>
        <strain evidence="1 2">SM1977</strain>
    </source>
</reference>
<accession>A0A5Q0TFX2</accession>
<evidence type="ECO:0000313" key="1">
    <source>
        <dbReference type="EMBL" id="QGA66022.1"/>
    </source>
</evidence>